<evidence type="ECO:0000256" key="5">
    <source>
        <dbReference type="ARBA" id="ARBA00022840"/>
    </source>
</evidence>
<dbReference type="GO" id="GO:0004814">
    <property type="term" value="F:arginine-tRNA ligase activity"/>
    <property type="evidence" value="ECO:0007669"/>
    <property type="project" value="UniProtKB-UniRule"/>
</dbReference>
<dbReference type="SUPFAM" id="SSF52374">
    <property type="entry name" value="Nucleotidylyl transferase"/>
    <property type="match status" value="1"/>
</dbReference>
<dbReference type="Pfam" id="PF05746">
    <property type="entry name" value="DALR_1"/>
    <property type="match status" value="1"/>
</dbReference>
<evidence type="ECO:0000256" key="1">
    <source>
        <dbReference type="ARBA" id="ARBA00005594"/>
    </source>
</evidence>
<gene>
    <name evidence="12" type="primary">argS</name>
    <name evidence="12" type="ORF">LFWB_1990</name>
</gene>
<organism evidence="12 13">
    <name type="scientific">Loofah witches'-broom phytoplasma</name>
    <dbReference type="NCBI Taxonomy" id="35773"/>
    <lineage>
        <taxon>Bacteria</taxon>
        <taxon>Bacillati</taxon>
        <taxon>Mycoplasmatota</taxon>
        <taxon>Mollicutes</taxon>
        <taxon>Acholeplasmatales</taxon>
        <taxon>Acholeplasmataceae</taxon>
        <taxon>Candidatus Phytoplasma</taxon>
        <taxon>16SrVIII (Loofah witches'-broom group)</taxon>
    </lineage>
</organism>
<dbReference type="Proteomes" id="UP000672038">
    <property type="component" value="Chromosome"/>
</dbReference>
<evidence type="ECO:0000256" key="8">
    <source>
        <dbReference type="ARBA" id="ARBA00049339"/>
    </source>
</evidence>
<sequence>MYLQQTKEQLEKILNDKYNIPFFFQYNYKSEDIDFFLPLFVYNQKFKKSLLNIFEDFKKEIIKNSSIENIFFCKGFLNIKLNRKIAIKNIFLNIGNFDNYIKKKNNHNKVIVLDYSSPNIAKNFSIGHLRSTVIGNALKNVYQKLGFTTVSINHLGDWGTQFGKMILAYKKWIKKENLNIDPLTELQRVYVLFHQEAEKNKKLEEEARNIFRLLETKDKEIINLWQWLTDVSLKEFKKIYDLLGVHFDHYIGESFFHDKAIQLLDDLHKKNEIVLDNGAYIIPLDNDLPPALMQKNNKSTLYLTRDVACAIYRYQRFAFHKCLYIVGNEQKLHYQQLKLVLKKIGYDNINLEHINFGLVLFENTKISTRENIEFKLIDIIEKTKKEVKKIIQKRHLDEEKIEQISQKVAIGAIVFNDLKNDRHLNIDFDLQKMLKFEGNTGPYFQYTVVRFRSILLKVDINNTIDLDKIIDYYVGVEYYKLIRLIDSFSVVLEKVQEQNMPSVLSRYLFQLAKSANKFYEKEKILHADNSLLQYANILLIKNFLNIFEEGMSILGIPVLEQM</sequence>
<comment type="similarity">
    <text evidence="1 10">Belongs to the class-I aminoacyl-tRNA synthetase family.</text>
</comment>
<name>A0A975FIX3_LOWBP</name>
<dbReference type="AlphaFoldDB" id="A0A975FIX3"/>
<reference evidence="12" key="1">
    <citation type="submission" date="2020-06" db="EMBL/GenBank/DDBJ databases">
        <title>Complete genome sequence of Candidatus Phytoplasma luffae NCHU2019.</title>
        <authorList>
            <person name="Cho S.-T."/>
            <person name="Tan C.-M."/>
            <person name="Li J.-R."/>
            <person name="Chien Y.-Y."/>
            <person name="Chiu Y.-C."/>
            <person name="Yang J.-Y."/>
            <person name="Kuo C.-H."/>
        </authorList>
    </citation>
    <scope>NUCLEOTIDE SEQUENCE</scope>
    <source>
        <strain evidence="12">NCHU2019</strain>
    </source>
</reference>
<dbReference type="InterPro" id="IPR001278">
    <property type="entry name" value="Arg-tRNA-ligase"/>
</dbReference>
<dbReference type="Pfam" id="PF00750">
    <property type="entry name" value="tRNA-synt_1d"/>
    <property type="match status" value="1"/>
</dbReference>
<keyword evidence="6 10" id="KW-0648">Protein biosynthesis</keyword>
<dbReference type="Gene3D" id="1.10.730.10">
    <property type="entry name" value="Isoleucyl-tRNA Synthetase, Domain 1"/>
    <property type="match status" value="1"/>
</dbReference>
<comment type="catalytic activity">
    <reaction evidence="8">
        <text>tRNA(Arg) + L-arginine + ATP = L-arginyl-tRNA(Arg) + AMP + diphosphate</text>
        <dbReference type="Rhea" id="RHEA:20301"/>
        <dbReference type="Rhea" id="RHEA-COMP:9658"/>
        <dbReference type="Rhea" id="RHEA-COMP:9673"/>
        <dbReference type="ChEBI" id="CHEBI:30616"/>
        <dbReference type="ChEBI" id="CHEBI:32682"/>
        <dbReference type="ChEBI" id="CHEBI:33019"/>
        <dbReference type="ChEBI" id="CHEBI:78442"/>
        <dbReference type="ChEBI" id="CHEBI:78513"/>
        <dbReference type="ChEBI" id="CHEBI:456215"/>
        <dbReference type="EC" id="6.1.1.19"/>
    </reaction>
</comment>
<evidence type="ECO:0000256" key="9">
    <source>
        <dbReference type="NCBIfam" id="TIGR00456"/>
    </source>
</evidence>
<dbReference type="EC" id="6.1.1.19" evidence="2 9"/>
<dbReference type="GO" id="GO:0006420">
    <property type="term" value="P:arginyl-tRNA aminoacylation"/>
    <property type="evidence" value="ECO:0007669"/>
    <property type="project" value="UniProtKB-UniRule"/>
</dbReference>
<dbReference type="PRINTS" id="PR01038">
    <property type="entry name" value="TRNASYNTHARG"/>
</dbReference>
<proteinExistence type="inferred from homology"/>
<dbReference type="SMART" id="SM00836">
    <property type="entry name" value="DALR_1"/>
    <property type="match status" value="1"/>
</dbReference>
<evidence type="ECO:0000256" key="10">
    <source>
        <dbReference type="RuleBase" id="RU363038"/>
    </source>
</evidence>
<evidence type="ECO:0000313" key="13">
    <source>
        <dbReference type="Proteomes" id="UP000672038"/>
    </source>
</evidence>
<dbReference type="SUPFAM" id="SSF47323">
    <property type="entry name" value="Anticodon-binding domain of a subclass of class I aminoacyl-tRNA synthetases"/>
    <property type="match status" value="1"/>
</dbReference>
<dbReference type="InterPro" id="IPR014729">
    <property type="entry name" value="Rossmann-like_a/b/a_fold"/>
</dbReference>
<dbReference type="InterPro" id="IPR008909">
    <property type="entry name" value="DALR_anticod-bd"/>
</dbReference>
<dbReference type="FunFam" id="3.40.50.620:FF:000116">
    <property type="entry name" value="Arginine--tRNA ligase"/>
    <property type="match status" value="1"/>
</dbReference>
<accession>A0A975FIX3</accession>
<dbReference type="InterPro" id="IPR009080">
    <property type="entry name" value="tRNAsynth_Ia_anticodon-bd"/>
</dbReference>
<evidence type="ECO:0000256" key="2">
    <source>
        <dbReference type="ARBA" id="ARBA00012837"/>
    </source>
</evidence>
<dbReference type="EMBL" id="CP054393">
    <property type="protein sequence ID" value="QTX02769.1"/>
    <property type="molecule type" value="Genomic_DNA"/>
</dbReference>
<evidence type="ECO:0000256" key="4">
    <source>
        <dbReference type="ARBA" id="ARBA00022741"/>
    </source>
</evidence>
<keyword evidence="3 10" id="KW-0436">Ligase</keyword>
<keyword evidence="5 10" id="KW-0067">ATP-binding</keyword>
<dbReference type="NCBIfam" id="TIGR00456">
    <property type="entry name" value="argS"/>
    <property type="match status" value="1"/>
</dbReference>
<keyword evidence="4 10" id="KW-0547">Nucleotide-binding</keyword>
<evidence type="ECO:0000259" key="11">
    <source>
        <dbReference type="SMART" id="SM00836"/>
    </source>
</evidence>
<dbReference type="PANTHER" id="PTHR11956:SF5">
    <property type="entry name" value="ARGININE--TRNA LIGASE, CYTOPLASMIC"/>
    <property type="match status" value="1"/>
</dbReference>
<evidence type="ECO:0000256" key="7">
    <source>
        <dbReference type="ARBA" id="ARBA00023146"/>
    </source>
</evidence>
<keyword evidence="13" id="KW-1185">Reference proteome</keyword>
<evidence type="ECO:0000313" key="12">
    <source>
        <dbReference type="EMBL" id="QTX02769.1"/>
    </source>
</evidence>
<evidence type="ECO:0000256" key="6">
    <source>
        <dbReference type="ARBA" id="ARBA00022917"/>
    </source>
</evidence>
<keyword evidence="7 10" id="KW-0030">Aminoacyl-tRNA synthetase</keyword>
<dbReference type="RefSeq" id="WP_210954819.1">
    <property type="nucleotide sequence ID" value="NZ_CP054393.1"/>
</dbReference>
<dbReference type="KEGG" id="pluf:LFWB_1990"/>
<dbReference type="PANTHER" id="PTHR11956">
    <property type="entry name" value="ARGINYL-TRNA SYNTHETASE"/>
    <property type="match status" value="1"/>
</dbReference>
<feature type="domain" description="DALR anticodon binding" evidence="11">
    <location>
        <begin position="444"/>
        <end position="562"/>
    </location>
</feature>
<dbReference type="GO" id="GO:0005524">
    <property type="term" value="F:ATP binding"/>
    <property type="evidence" value="ECO:0007669"/>
    <property type="project" value="UniProtKB-KW"/>
</dbReference>
<evidence type="ECO:0000256" key="3">
    <source>
        <dbReference type="ARBA" id="ARBA00022598"/>
    </source>
</evidence>
<protein>
    <recommendedName>
        <fullName evidence="2 9">Arginine--tRNA ligase</fullName>
        <ecNumber evidence="2 9">6.1.1.19</ecNumber>
    </recommendedName>
</protein>
<dbReference type="InterPro" id="IPR035684">
    <property type="entry name" value="ArgRS_core"/>
</dbReference>
<dbReference type="GO" id="GO:0005737">
    <property type="term" value="C:cytoplasm"/>
    <property type="evidence" value="ECO:0007669"/>
    <property type="project" value="UniProtKB-UniRule"/>
</dbReference>
<dbReference type="Gene3D" id="3.40.50.620">
    <property type="entry name" value="HUPs"/>
    <property type="match status" value="1"/>
</dbReference>